<evidence type="ECO:0000256" key="1">
    <source>
        <dbReference type="ARBA" id="ARBA00004651"/>
    </source>
</evidence>
<dbReference type="GO" id="GO:0016024">
    <property type="term" value="P:CDP-diacylglycerol biosynthetic process"/>
    <property type="evidence" value="ECO:0007669"/>
    <property type="project" value="TreeGrafter"/>
</dbReference>
<evidence type="ECO:0000256" key="7">
    <source>
        <dbReference type="ARBA" id="ARBA00022989"/>
    </source>
</evidence>
<dbReference type="GO" id="GO:0005886">
    <property type="term" value="C:plasma membrane"/>
    <property type="evidence" value="ECO:0007669"/>
    <property type="project" value="UniProtKB-SubCell"/>
</dbReference>
<comment type="subcellular location">
    <subcellularLocation>
        <location evidence="1">Cell membrane</location>
        <topology evidence="1">Multi-pass membrane protein</topology>
    </subcellularLocation>
</comment>
<evidence type="ECO:0000256" key="10">
    <source>
        <dbReference type="ARBA" id="ARBA00023209"/>
    </source>
</evidence>
<sequence length="230" mass="24044">MGVHELIKAGASRDIAMTRAPLYAAAVVSPVVAYIWGITAITVTFGVTVVLIFMWRIRGGTSGYVRDVTASVFVAAYLPFMAGFVMVMFAADNGPSRILAYVLLTILADIGGYAVGSLIGRHPLAPKISPKKSWEGFGGSLVVQAIGGVLLFVFLLNGLWWQGLVAGVVLAVTAMAGDLAESAIKRDLGVKDMGAVLPGHGGAMDRLDSLVPNAFVAWGLFTLFLGSGIS</sequence>
<feature type="transmembrane region" description="Helical" evidence="12">
    <location>
        <begin position="160"/>
        <end position="180"/>
    </location>
</feature>
<protein>
    <submittedName>
        <fullName evidence="13">Unannotated protein</fullName>
    </submittedName>
</protein>
<feature type="transmembrane region" description="Helical" evidence="12">
    <location>
        <begin position="31"/>
        <end position="56"/>
    </location>
</feature>
<evidence type="ECO:0000256" key="4">
    <source>
        <dbReference type="ARBA" id="ARBA00022679"/>
    </source>
</evidence>
<evidence type="ECO:0000256" key="9">
    <source>
        <dbReference type="ARBA" id="ARBA00023136"/>
    </source>
</evidence>
<evidence type="ECO:0000313" key="13">
    <source>
        <dbReference type="EMBL" id="CAB4912655.1"/>
    </source>
</evidence>
<dbReference type="EMBL" id="CAFBMR010000029">
    <property type="protein sequence ID" value="CAB4912655.1"/>
    <property type="molecule type" value="Genomic_DNA"/>
</dbReference>
<evidence type="ECO:0000256" key="11">
    <source>
        <dbReference type="ARBA" id="ARBA00023264"/>
    </source>
</evidence>
<feature type="transmembrane region" description="Helical" evidence="12">
    <location>
        <begin position="136"/>
        <end position="154"/>
    </location>
</feature>
<evidence type="ECO:0000256" key="8">
    <source>
        <dbReference type="ARBA" id="ARBA00023098"/>
    </source>
</evidence>
<evidence type="ECO:0000256" key="6">
    <source>
        <dbReference type="ARBA" id="ARBA00022695"/>
    </source>
</evidence>
<keyword evidence="5 12" id="KW-0812">Transmembrane</keyword>
<dbReference type="GO" id="GO:0004605">
    <property type="term" value="F:phosphatidate cytidylyltransferase activity"/>
    <property type="evidence" value="ECO:0007669"/>
    <property type="project" value="TreeGrafter"/>
</dbReference>
<name>A0A6J7H823_9ZZZZ</name>
<gene>
    <name evidence="13" type="ORF">UFOPK3610_00913</name>
</gene>
<keyword evidence="2" id="KW-1003">Cell membrane</keyword>
<dbReference type="Pfam" id="PF01148">
    <property type="entry name" value="CTP_transf_1"/>
    <property type="match status" value="1"/>
</dbReference>
<keyword evidence="8" id="KW-0443">Lipid metabolism</keyword>
<keyword evidence="4" id="KW-0808">Transferase</keyword>
<keyword evidence="11" id="KW-1208">Phospholipid metabolism</keyword>
<keyword evidence="9 12" id="KW-0472">Membrane</keyword>
<evidence type="ECO:0000256" key="5">
    <source>
        <dbReference type="ARBA" id="ARBA00022692"/>
    </source>
</evidence>
<keyword evidence="3" id="KW-0444">Lipid biosynthesis</keyword>
<reference evidence="13" key="1">
    <citation type="submission" date="2020-05" db="EMBL/GenBank/DDBJ databases">
        <authorList>
            <person name="Chiriac C."/>
            <person name="Salcher M."/>
            <person name="Ghai R."/>
            <person name="Kavagutti S V."/>
        </authorList>
    </citation>
    <scope>NUCLEOTIDE SEQUENCE</scope>
</reference>
<keyword evidence="10" id="KW-0594">Phospholipid biosynthesis</keyword>
<keyword evidence="6" id="KW-0548">Nucleotidyltransferase</keyword>
<evidence type="ECO:0000256" key="2">
    <source>
        <dbReference type="ARBA" id="ARBA00022475"/>
    </source>
</evidence>
<feature type="transmembrane region" description="Helical" evidence="12">
    <location>
        <begin position="97"/>
        <end position="115"/>
    </location>
</feature>
<dbReference type="AlphaFoldDB" id="A0A6J7H823"/>
<accession>A0A6J7H823</accession>
<dbReference type="PANTHER" id="PTHR46382:SF1">
    <property type="entry name" value="PHOSPHATIDATE CYTIDYLYLTRANSFERASE"/>
    <property type="match status" value="1"/>
</dbReference>
<organism evidence="13">
    <name type="scientific">freshwater metagenome</name>
    <dbReference type="NCBI Taxonomy" id="449393"/>
    <lineage>
        <taxon>unclassified sequences</taxon>
        <taxon>metagenomes</taxon>
        <taxon>ecological metagenomes</taxon>
    </lineage>
</organism>
<evidence type="ECO:0000256" key="3">
    <source>
        <dbReference type="ARBA" id="ARBA00022516"/>
    </source>
</evidence>
<dbReference type="PANTHER" id="PTHR46382">
    <property type="entry name" value="PHOSPHATIDATE CYTIDYLYLTRANSFERASE"/>
    <property type="match status" value="1"/>
</dbReference>
<proteinExistence type="predicted"/>
<feature type="transmembrane region" description="Helical" evidence="12">
    <location>
        <begin position="68"/>
        <end position="91"/>
    </location>
</feature>
<keyword evidence="7 12" id="KW-1133">Transmembrane helix</keyword>
<evidence type="ECO:0000256" key="12">
    <source>
        <dbReference type="SAM" id="Phobius"/>
    </source>
</evidence>
<feature type="transmembrane region" description="Helical" evidence="12">
    <location>
        <begin position="210"/>
        <end position="229"/>
    </location>
</feature>